<gene>
    <name evidence="1" type="ORF">SAMN04488522_102728</name>
</gene>
<accession>A0A1M5AGC5</accession>
<dbReference type="InterPro" id="IPR022357">
    <property type="entry name" value="MIP_CS"/>
</dbReference>
<keyword evidence="1" id="KW-0808">Transferase</keyword>
<dbReference type="GO" id="GO:0008194">
    <property type="term" value="F:UDP-glycosyltransferase activity"/>
    <property type="evidence" value="ECO:0007669"/>
    <property type="project" value="InterPro"/>
</dbReference>
<organism evidence="1 2">
    <name type="scientific">Pedobacter caeni</name>
    <dbReference type="NCBI Taxonomy" id="288992"/>
    <lineage>
        <taxon>Bacteria</taxon>
        <taxon>Pseudomonadati</taxon>
        <taxon>Bacteroidota</taxon>
        <taxon>Sphingobacteriia</taxon>
        <taxon>Sphingobacteriales</taxon>
        <taxon>Sphingobacteriaceae</taxon>
        <taxon>Pedobacter</taxon>
    </lineage>
</organism>
<dbReference type="PANTHER" id="PTHR21015:SF22">
    <property type="entry name" value="GLYCOSYLTRANSFERASE"/>
    <property type="match status" value="1"/>
</dbReference>
<dbReference type="Gene3D" id="3.40.50.2000">
    <property type="entry name" value="Glycogen Phosphorylase B"/>
    <property type="match status" value="2"/>
</dbReference>
<dbReference type="SUPFAM" id="SSF53756">
    <property type="entry name" value="UDP-Glycosyltransferase/glycogen phosphorylase"/>
    <property type="match status" value="1"/>
</dbReference>
<dbReference type="Proteomes" id="UP000184287">
    <property type="component" value="Unassembled WGS sequence"/>
</dbReference>
<reference evidence="2" key="1">
    <citation type="submission" date="2016-11" db="EMBL/GenBank/DDBJ databases">
        <authorList>
            <person name="Varghese N."/>
            <person name="Submissions S."/>
        </authorList>
    </citation>
    <scope>NUCLEOTIDE SEQUENCE [LARGE SCALE GENOMIC DNA]</scope>
    <source>
        <strain evidence="2">DSM 16990</strain>
    </source>
</reference>
<dbReference type="PANTHER" id="PTHR21015">
    <property type="entry name" value="UDP-N-ACETYLGLUCOSAMINE--N-ACETYLMURAMYL-(PENTAPEPTIDE) PYROPHOSPHORYL-UNDECAPRENOL N-ACETYLGLUCOSAMINE TRANSFERASE 1"/>
    <property type="match status" value="1"/>
</dbReference>
<dbReference type="PROSITE" id="PS00221">
    <property type="entry name" value="MIP"/>
    <property type="match status" value="1"/>
</dbReference>
<name>A0A1M5AGC5_9SPHI</name>
<dbReference type="InterPro" id="IPR002213">
    <property type="entry name" value="UDP_glucos_trans"/>
</dbReference>
<dbReference type="GO" id="GO:0016758">
    <property type="term" value="F:hexosyltransferase activity"/>
    <property type="evidence" value="ECO:0007669"/>
    <property type="project" value="UniProtKB-ARBA"/>
</dbReference>
<proteinExistence type="predicted"/>
<dbReference type="Pfam" id="PF00201">
    <property type="entry name" value="UDPGT"/>
    <property type="match status" value="1"/>
</dbReference>
<dbReference type="RefSeq" id="WP_073230801.1">
    <property type="nucleotide sequence ID" value="NZ_FQUQ01000002.1"/>
</dbReference>
<protein>
    <submittedName>
        <fullName evidence="1">Glycosyltransferase, MGT family</fullName>
    </submittedName>
</protein>
<dbReference type="OrthoDB" id="764352at2"/>
<keyword evidence="2" id="KW-1185">Reference proteome</keyword>
<dbReference type="EMBL" id="FQUQ01000002">
    <property type="protein sequence ID" value="SHF29176.1"/>
    <property type="molecule type" value="Genomic_DNA"/>
</dbReference>
<sequence length="402" mass="44741">MARFVFVVPPLTGHINPTLSIGAVLLQRGHQVGWITLDAALASKLPKGGELLLIEYAENDLQKQESEKYLDIITKKIVYGIDSIKFLYEEVLIPLNRHSYEGISDWLDRFKPDLVITDHQMFSGAIAAANKGYSYATSVTAPAAIKVMDELPKVHEWEINQIIALQKEFGIDLETAIACSEELTMVLTSSEFFGEMELPECYRFVGPVIHQRTEQPAFDWEKLNSVPGNQKILVSIGTTFDHEHKKSFFEKVIEAFENEPLTVVVVSDPELFEQWPDNFIVQRSVPQLELLPHLDAVVCHGGHNTVCETLTHGLPMVVVPIAYDQSHVAGRVVRVGAGLRLNFNRFKAKHLKESVTEILSNASFKQAAIEISGSFSRAGGTEKAADLLVELAKEPVVVVLNN</sequence>
<evidence type="ECO:0000313" key="1">
    <source>
        <dbReference type="EMBL" id="SHF29176.1"/>
    </source>
</evidence>
<evidence type="ECO:0000313" key="2">
    <source>
        <dbReference type="Proteomes" id="UP000184287"/>
    </source>
</evidence>
<dbReference type="AlphaFoldDB" id="A0A1M5AGC5"/>
<dbReference type="STRING" id="288992.SAMN04488522_102728"/>
<dbReference type="CDD" id="cd03784">
    <property type="entry name" value="GT1_Gtf-like"/>
    <property type="match status" value="1"/>
</dbReference>
<dbReference type="FunFam" id="3.40.50.2000:FF:000072">
    <property type="entry name" value="Glycosyl transferase"/>
    <property type="match status" value="1"/>
</dbReference>